<dbReference type="InterPro" id="IPR036045">
    <property type="entry name" value="Sec1-like_sf"/>
</dbReference>
<evidence type="ECO:0000256" key="1">
    <source>
        <dbReference type="ARBA" id="ARBA00009884"/>
    </source>
</evidence>
<name>A0ABP0V2G8_9BRYO</name>
<comment type="similarity">
    <text evidence="1">Belongs to the STXBP/unc-18/SEC1 family.</text>
</comment>
<organism evidence="2 3">
    <name type="scientific">Sphagnum troendelagicum</name>
    <dbReference type="NCBI Taxonomy" id="128251"/>
    <lineage>
        <taxon>Eukaryota</taxon>
        <taxon>Viridiplantae</taxon>
        <taxon>Streptophyta</taxon>
        <taxon>Embryophyta</taxon>
        <taxon>Bryophyta</taxon>
        <taxon>Sphagnophytina</taxon>
        <taxon>Sphagnopsida</taxon>
        <taxon>Sphagnales</taxon>
        <taxon>Sphagnaceae</taxon>
        <taxon>Sphagnum</taxon>
    </lineage>
</organism>
<evidence type="ECO:0000313" key="2">
    <source>
        <dbReference type="EMBL" id="CAK9236618.1"/>
    </source>
</evidence>
<sequence>MALSLRQKQMDAVVRMLNLNHPVVTGGTADEEVYKVLILDRFCRDLLSPLIRVADLRKHGITLYLMLENERQNIPDVPAIYFVQPSQANIQRIIIDATRGIYETFHLNFSSSLARPLLEELATGTLKGDCLHRIVKVYDQYLEFVTLETAMFSLAQPQAYVQLNDPAAQDHDVEAVIEGIANGLFSVLATLGVVPVIRCARGGPAEMVASLLDTRLRDHLVSRNNLFTEAGHMGTSFQRPVMCLFDRNFELSVAVQHVWSYRPLVHDVLGMKLNRVSVQGDAGSAGAKGNRGGKSYELDDTDSFWVANGNAPFPKVAEEVEIQLNRYKQNVEEVNRKTGGSNEGDFGEIDMVGNTKHLMNAVNSLPELTERKRIIDKHTNIATALLGEIKSRSLDGFCSMEDEMLSKGSVDKGLLALLKGKGSKEDKLRLAVVYLLGVETTPAAEVEAVEGALREADIDLSAFLYVKRIKSLIVSLSSAQAASRSNLGGWGEKFYEQALSSITAGVKNLLSGGRQMALTRAVESLMEAKPTPETDSYLVFDPRAPKGSAGIGSVAKGPFKEAIVFMIGGGNYLEYGSLQEFAQRQQPIKTIIYGATDVLSGREFLEQLAVLGRKMGVGGSTVSVSTQ</sequence>
<evidence type="ECO:0008006" key="4">
    <source>
        <dbReference type="Google" id="ProtNLM"/>
    </source>
</evidence>
<dbReference type="Gene3D" id="3.40.50.1910">
    <property type="match status" value="1"/>
</dbReference>
<proteinExistence type="inferred from homology"/>
<gene>
    <name evidence="2" type="ORF">CSSPTR1EN2_LOCUS23018</name>
</gene>
<dbReference type="Pfam" id="PF00995">
    <property type="entry name" value="Sec1"/>
    <property type="match status" value="1"/>
</dbReference>
<dbReference type="InterPro" id="IPR027482">
    <property type="entry name" value="Sec1-like_dom2"/>
</dbReference>
<dbReference type="SUPFAM" id="SSF56815">
    <property type="entry name" value="Sec1/munc18-like (SM) proteins"/>
    <property type="match status" value="1"/>
</dbReference>
<dbReference type="Proteomes" id="UP001497512">
    <property type="component" value="Chromosome 9"/>
</dbReference>
<dbReference type="InterPro" id="IPR043154">
    <property type="entry name" value="Sec-1-like_dom1"/>
</dbReference>
<protein>
    <recommendedName>
        <fullName evidence="4">SEC1 family transport protein SLY1</fullName>
    </recommendedName>
</protein>
<reference evidence="2" key="1">
    <citation type="submission" date="2024-02" db="EMBL/GenBank/DDBJ databases">
        <authorList>
            <consortium name="ELIXIR-Norway"/>
            <consortium name="Elixir Norway"/>
        </authorList>
    </citation>
    <scope>NUCLEOTIDE SEQUENCE</scope>
</reference>
<dbReference type="Gene3D" id="1.25.40.60">
    <property type="match status" value="1"/>
</dbReference>
<dbReference type="InterPro" id="IPR043127">
    <property type="entry name" value="Sec-1-like_dom3a"/>
</dbReference>
<evidence type="ECO:0000313" key="3">
    <source>
        <dbReference type="Proteomes" id="UP001497512"/>
    </source>
</evidence>
<dbReference type="EMBL" id="OZ019901">
    <property type="protein sequence ID" value="CAK9236618.1"/>
    <property type="molecule type" value="Genomic_DNA"/>
</dbReference>
<dbReference type="PIRSF" id="PIRSF005715">
    <property type="entry name" value="VPS45_Sec1"/>
    <property type="match status" value="1"/>
</dbReference>
<keyword evidence="3" id="KW-1185">Reference proteome</keyword>
<dbReference type="PANTHER" id="PTHR11679">
    <property type="entry name" value="VESICLE PROTEIN SORTING-ASSOCIATED"/>
    <property type="match status" value="1"/>
</dbReference>
<dbReference type="Gene3D" id="3.40.50.2060">
    <property type="match status" value="1"/>
</dbReference>
<dbReference type="Gene3D" id="3.90.830.10">
    <property type="entry name" value="Syntaxin Binding Protein 1, Chain A, domain 2"/>
    <property type="match status" value="1"/>
</dbReference>
<dbReference type="InterPro" id="IPR001619">
    <property type="entry name" value="Sec1-like"/>
</dbReference>
<accession>A0ABP0V2G8</accession>